<comment type="caution">
    <text evidence="5">The sequence shown here is derived from an EMBL/GenBank/DDBJ whole genome shotgun (WGS) entry which is preliminary data.</text>
</comment>
<dbReference type="InterPro" id="IPR036265">
    <property type="entry name" value="HIT-like_sf"/>
</dbReference>
<dbReference type="PROSITE" id="PS00892">
    <property type="entry name" value="HIT_1"/>
    <property type="match status" value="1"/>
</dbReference>
<dbReference type="SUPFAM" id="SSF54197">
    <property type="entry name" value="HIT-like"/>
    <property type="match status" value="1"/>
</dbReference>
<dbReference type="CDD" id="cd01276">
    <property type="entry name" value="PKCI_related"/>
    <property type="match status" value="1"/>
</dbReference>
<dbReference type="AlphaFoldDB" id="A0A7C4QSH7"/>
<name>A0A7C4QSH7_9PLAN</name>
<dbReference type="PANTHER" id="PTHR23089">
    <property type="entry name" value="HISTIDINE TRIAD HIT PROTEIN"/>
    <property type="match status" value="1"/>
</dbReference>
<feature type="short sequence motif" description="Histidine triad motif" evidence="2 3">
    <location>
        <begin position="99"/>
        <end position="103"/>
    </location>
</feature>
<dbReference type="FunFam" id="3.30.428.10:FF:000005">
    <property type="entry name" value="Histidine triad nucleotide-binding protein 1"/>
    <property type="match status" value="1"/>
</dbReference>
<evidence type="ECO:0000256" key="2">
    <source>
        <dbReference type="PIRSR" id="PIRSR601310-3"/>
    </source>
</evidence>
<dbReference type="Gene3D" id="3.30.428.10">
    <property type="entry name" value="HIT-like"/>
    <property type="match status" value="1"/>
</dbReference>
<evidence type="ECO:0000259" key="4">
    <source>
        <dbReference type="PROSITE" id="PS51084"/>
    </source>
</evidence>
<proteinExistence type="predicted"/>
<evidence type="ECO:0000256" key="1">
    <source>
        <dbReference type="PIRSR" id="PIRSR601310-1"/>
    </source>
</evidence>
<accession>A0A7C4QSH7</accession>
<dbReference type="InterPro" id="IPR001310">
    <property type="entry name" value="Histidine_triad_HIT"/>
</dbReference>
<evidence type="ECO:0000313" key="5">
    <source>
        <dbReference type="EMBL" id="HGT40288.1"/>
    </source>
</evidence>
<protein>
    <submittedName>
        <fullName evidence="5">Histidine triad nucleotide-binding protein</fullName>
    </submittedName>
</protein>
<dbReference type="PROSITE" id="PS51084">
    <property type="entry name" value="HIT_2"/>
    <property type="match status" value="1"/>
</dbReference>
<dbReference type="EMBL" id="DSVQ01000016">
    <property type="protein sequence ID" value="HGT40288.1"/>
    <property type="molecule type" value="Genomic_DNA"/>
</dbReference>
<feature type="active site" description="Tele-AMP-histidine intermediate" evidence="1">
    <location>
        <position position="101"/>
    </location>
</feature>
<evidence type="ECO:0000256" key="3">
    <source>
        <dbReference type="PROSITE-ProRule" id="PRU00464"/>
    </source>
</evidence>
<dbReference type="GO" id="GO:0003824">
    <property type="term" value="F:catalytic activity"/>
    <property type="evidence" value="ECO:0007669"/>
    <property type="project" value="InterPro"/>
</dbReference>
<gene>
    <name evidence="5" type="ORF">ENS64_13655</name>
</gene>
<reference evidence="5" key="1">
    <citation type="journal article" date="2020" name="mSystems">
        <title>Genome- and Community-Level Interaction Insights into Carbon Utilization and Element Cycling Functions of Hydrothermarchaeota in Hydrothermal Sediment.</title>
        <authorList>
            <person name="Zhou Z."/>
            <person name="Liu Y."/>
            <person name="Xu W."/>
            <person name="Pan J."/>
            <person name="Luo Z.H."/>
            <person name="Li M."/>
        </authorList>
    </citation>
    <scope>NUCLEOTIDE SEQUENCE [LARGE SCALE GENOMIC DNA]</scope>
    <source>
        <strain evidence="5">SpSt-508</strain>
    </source>
</reference>
<dbReference type="Pfam" id="PF01230">
    <property type="entry name" value="HIT"/>
    <property type="match status" value="1"/>
</dbReference>
<dbReference type="InterPro" id="IPR019808">
    <property type="entry name" value="Histidine_triad_CS"/>
</dbReference>
<dbReference type="PRINTS" id="PR00332">
    <property type="entry name" value="HISTRIAD"/>
</dbReference>
<dbReference type="InterPro" id="IPR011146">
    <property type="entry name" value="HIT-like"/>
</dbReference>
<organism evidence="5">
    <name type="scientific">Schlesneria paludicola</name>
    <dbReference type="NCBI Taxonomy" id="360056"/>
    <lineage>
        <taxon>Bacteria</taxon>
        <taxon>Pseudomonadati</taxon>
        <taxon>Planctomycetota</taxon>
        <taxon>Planctomycetia</taxon>
        <taxon>Planctomycetales</taxon>
        <taxon>Planctomycetaceae</taxon>
        <taxon>Schlesneria</taxon>
    </lineage>
</organism>
<feature type="domain" description="HIT" evidence="4">
    <location>
        <begin position="7"/>
        <end position="115"/>
    </location>
</feature>
<sequence length="115" mass="12760">MSAAKTLFQRICEREIPADIVYEDEHCIAFRDINPQAPLHLLVVPRRPIPSLAEVQTGDEALLGHLLVVVARLAEQLDMQGGFRTVINTGRDGGQTVDHLHIHVLAGRTLRWPPG</sequence>